<comment type="similarity">
    <text evidence="1">Belongs to the leucine-binding protein family.</text>
</comment>
<dbReference type="PROSITE" id="PS51782">
    <property type="entry name" value="LYSM"/>
    <property type="match status" value="2"/>
</dbReference>
<evidence type="ECO:0000313" key="5">
    <source>
        <dbReference type="EMBL" id="PPK93230.1"/>
    </source>
</evidence>
<evidence type="ECO:0000256" key="2">
    <source>
        <dbReference type="ARBA" id="ARBA00022729"/>
    </source>
</evidence>
<sequence>MKNIFIIICLCFAFAKADAAFMQNYKQHTVEQGETIYTLTQKYKVTSEQLLELNPDLKSGLKYGQVLLIPAQNTVLTQRRLEKYKKHRVRRKETLYSLSKKYNITELDIKEANKELYSNPLRKGDKIQIPIFEEVELSVQDSEPKEPVLDPTNLPDGKYLVKPSEGMYGIATKHGIKAKELLELNPDVKDLRPGMILNVPKGITVDADSMPEQVISDSKNEQPLMVEYTIPKKMGMYSLKKLSGISEDSLLALNPQLKDGLKEGMKVTIPNPDYGKEVVVKSSVNTTARLIDSLRNFKRQRIAVMLPFSIHKTDGNANRDLLKADRTMRIALDFYSGVKIAVDSANALGIPVDYDVYDTQKSLQTTKNILNATDFADYNAVLGPLSSDNVVETAKEIKRIDVPVISPLTNTNVKLYRNLFQARPSNDILKQQFKDFIVAYSKGKHVIIVTDNNNPKLRNEFTSILPSANVLVPNSKKNYIFSINYIKELQADVENVVILAVDNVGFITDAITNYSAKAESHKITMFGLDNFEEMDLPNAKLAQLNFVYPSMYKESEEDNSFIKKYYSTHSITPNSYAVRGFDVTLDLILRQASSSDLYESAMRNGRTVMTENKFDYSKKSSSGFYNEAMYILQYQEDLSIKELDINTITNKE</sequence>
<dbReference type="Gene3D" id="3.10.350.10">
    <property type="entry name" value="LysM domain"/>
    <property type="match status" value="3"/>
</dbReference>
<reference evidence="5 6" key="1">
    <citation type="submission" date="2018-02" db="EMBL/GenBank/DDBJ databases">
        <title>Genomic Encyclopedia of Archaeal and Bacterial Type Strains, Phase II (KMG-II): from individual species to whole genera.</title>
        <authorList>
            <person name="Goeker M."/>
        </authorList>
    </citation>
    <scope>NUCLEOTIDE SEQUENCE [LARGE SCALE GENOMIC DNA]</scope>
    <source>
        <strain evidence="5 6">DSM 16809</strain>
    </source>
</reference>
<dbReference type="RefSeq" id="WP_245890725.1">
    <property type="nucleotide sequence ID" value="NZ_MQVW01000012.1"/>
</dbReference>
<dbReference type="Gene3D" id="3.40.50.2300">
    <property type="match status" value="2"/>
</dbReference>
<dbReference type="InterPro" id="IPR028081">
    <property type="entry name" value="Leu-bd"/>
</dbReference>
<feature type="signal peptide" evidence="3">
    <location>
        <begin position="1"/>
        <end position="19"/>
    </location>
</feature>
<dbReference type="AlphaFoldDB" id="A0A2S6IGF2"/>
<keyword evidence="6" id="KW-1185">Reference proteome</keyword>
<dbReference type="Pfam" id="PF01476">
    <property type="entry name" value="LysM"/>
    <property type="match status" value="3"/>
</dbReference>
<dbReference type="Pfam" id="PF13458">
    <property type="entry name" value="Peripla_BP_6"/>
    <property type="match status" value="1"/>
</dbReference>
<dbReference type="SUPFAM" id="SSF53822">
    <property type="entry name" value="Periplasmic binding protein-like I"/>
    <property type="match status" value="1"/>
</dbReference>
<dbReference type="SMART" id="SM00257">
    <property type="entry name" value="LysM"/>
    <property type="match status" value="3"/>
</dbReference>
<accession>A0A2S6IGF2</accession>
<feature type="chain" id="PRO_5015779081" evidence="3">
    <location>
        <begin position="20"/>
        <end position="652"/>
    </location>
</feature>
<feature type="domain" description="LysM" evidence="4">
    <location>
        <begin position="85"/>
        <end position="129"/>
    </location>
</feature>
<dbReference type="SUPFAM" id="SSF54106">
    <property type="entry name" value="LysM domain"/>
    <property type="match status" value="3"/>
</dbReference>
<protein>
    <submittedName>
        <fullName evidence="5">Amino acid/amide ABC transporter substrate-binding protein (HAAT family)</fullName>
    </submittedName>
</protein>
<dbReference type="InterPro" id="IPR036779">
    <property type="entry name" value="LysM_dom_sf"/>
</dbReference>
<dbReference type="EMBL" id="PTJE01000007">
    <property type="protein sequence ID" value="PPK93230.1"/>
    <property type="molecule type" value="Genomic_DNA"/>
</dbReference>
<gene>
    <name evidence="5" type="ORF">LY01_02515</name>
</gene>
<feature type="domain" description="LysM" evidence="4">
    <location>
        <begin position="26"/>
        <end position="69"/>
    </location>
</feature>
<evidence type="ECO:0000256" key="1">
    <source>
        <dbReference type="ARBA" id="ARBA00010062"/>
    </source>
</evidence>
<dbReference type="PANTHER" id="PTHR33734">
    <property type="entry name" value="LYSM DOMAIN-CONTAINING GPI-ANCHORED PROTEIN 2"/>
    <property type="match status" value="1"/>
</dbReference>
<proteinExistence type="inferred from homology"/>
<dbReference type="CDD" id="cd06268">
    <property type="entry name" value="PBP1_ABC_transporter_LIVBP-like"/>
    <property type="match status" value="1"/>
</dbReference>
<dbReference type="GO" id="GO:0008932">
    <property type="term" value="F:lytic endotransglycosylase activity"/>
    <property type="evidence" value="ECO:0007669"/>
    <property type="project" value="TreeGrafter"/>
</dbReference>
<comment type="caution">
    <text evidence="5">The sequence shown here is derived from an EMBL/GenBank/DDBJ whole genome shotgun (WGS) entry which is preliminary data.</text>
</comment>
<evidence type="ECO:0000259" key="4">
    <source>
        <dbReference type="PROSITE" id="PS51782"/>
    </source>
</evidence>
<keyword evidence="2 3" id="KW-0732">Signal</keyword>
<dbReference type="Proteomes" id="UP000239002">
    <property type="component" value="Unassembled WGS sequence"/>
</dbReference>
<name>A0A2S6IGF2_9FLAO</name>
<evidence type="ECO:0000313" key="6">
    <source>
        <dbReference type="Proteomes" id="UP000239002"/>
    </source>
</evidence>
<dbReference type="PANTHER" id="PTHR33734:SF22">
    <property type="entry name" value="MEMBRANE-BOUND LYTIC MUREIN TRANSGLYCOSYLASE D"/>
    <property type="match status" value="1"/>
</dbReference>
<evidence type="ECO:0000256" key="3">
    <source>
        <dbReference type="SAM" id="SignalP"/>
    </source>
</evidence>
<dbReference type="CDD" id="cd00118">
    <property type="entry name" value="LysM"/>
    <property type="match status" value="3"/>
</dbReference>
<dbReference type="InterPro" id="IPR018392">
    <property type="entry name" value="LysM"/>
</dbReference>
<dbReference type="InterPro" id="IPR028082">
    <property type="entry name" value="Peripla_BP_I"/>
</dbReference>
<organism evidence="5 6">
    <name type="scientific">Nonlabens xylanidelens</name>
    <dbReference type="NCBI Taxonomy" id="191564"/>
    <lineage>
        <taxon>Bacteria</taxon>
        <taxon>Pseudomonadati</taxon>
        <taxon>Bacteroidota</taxon>
        <taxon>Flavobacteriia</taxon>
        <taxon>Flavobacteriales</taxon>
        <taxon>Flavobacteriaceae</taxon>
        <taxon>Nonlabens</taxon>
    </lineage>
</organism>